<feature type="region of interest" description="Disordered" evidence="1">
    <location>
        <begin position="135"/>
        <end position="160"/>
    </location>
</feature>
<accession>A0A3N0Y8Z8</accession>
<feature type="compositionally biased region" description="Polar residues" evidence="1">
    <location>
        <begin position="503"/>
        <end position="512"/>
    </location>
</feature>
<gene>
    <name evidence="2" type="ORF">DPX16_14109</name>
</gene>
<name>A0A3N0Y8Z8_ANAGA</name>
<sequence>MLQLLEAAIAEAEVLQAELDDDNSLGEPESELNQRYFTANTVPPQRDIKQECYKTPPSLHSHPLPPARPPTQPAIRPPVQHPATSLAELPTPAPRRLPPPSQVPPQPQQPSMLPASLYYSPHQASNQAWQREMDHGLTSPAPRPTSPRHTSAQDGHSSPTADLAKFYTRNQIVSTGLMKFDDKAENYWAWKASFCNVIDSIGLSVAEETDLLIKWLGKESSEQARRLRAAYIRDPQGGLRAIWQRIEECYDTPEAIEEALFARLKSFPRISNKEPAKLRDLADLLQELYAAKQDGFLPGLTYLDTARGVAPIIGKLPYNLQEKWMSYGSQIKQQHQISFPPFGMFINFIQNQAKARNDPSFRVTMPLLRATNRDKPKSIQSRVNQSVAVNKTPVAESSHKGEPEAYSLDLTKQCPIHKKPHSLGACRSFRDKLLADRKQYLKDNSICYRCCASTTHITKNCDKTITCAECQSIKHVEALHPGPSPWKAKPPPSTSENGREGSENQQPPETVSSKCTEVCGEGISARGCSKICLVSVYPQGQREATTRVYAIIDEQSNKSLARTEFFEIFSDNSTPSSYTLKTCAGSIETSGRRACGYMLESLDEKTCLPLPVLIECNELPNNRSEIPTPSAVLHHPHLRCLASEIPPLDPSAQILLLLGRDILSIHKIRKQINGPDNAPFAQKLDLGWVVIGDVCLGTAHRPSSVTSLKTCILGDGRPSYLTPCSSHLRVKDPPHSHSVLHDPPSQQAAIHTASLLHGDHLKSSVFHCTEKDHQPAPSIDDLNFLRIMDTEVYQEFNRVVGKNLKQELYGSLDRHCLQLIQIFRSKRSLAGQILSDLLQQAKRAASYGETGSQATEVTDPE</sequence>
<evidence type="ECO:0000313" key="2">
    <source>
        <dbReference type="EMBL" id="ROL42702.1"/>
    </source>
</evidence>
<dbReference type="EMBL" id="RJVU01049572">
    <property type="protein sequence ID" value="ROL42702.1"/>
    <property type="molecule type" value="Genomic_DNA"/>
</dbReference>
<dbReference type="AlphaFoldDB" id="A0A3N0Y8Z8"/>
<feature type="compositionally biased region" description="Polar residues" evidence="1">
    <location>
        <begin position="147"/>
        <end position="160"/>
    </location>
</feature>
<evidence type="ECO:0000256" key="1">
    <source>
        <dbReference type="SAM" id="MobiDB-lite"/>
    </source>
</evidence>
<dbReference type="PANTHER" id="PTHR47331:SF6">
    <property type="entry name" value="DOUBLECORTIN DOMAIN-CONTAINING PROTEIN"/>
    <property type="match status" value="1"/>
</dbReference>
<comment type="caution">
    <text evidence="2">The sequence shown here is derived from an EMBL/GenBank/DDBJ whole genome shotgun (WGS) entry which is preliminary data.</text>
</comment>
<dbReference type="Proteomes" id="UP000281406">
    <property type="component" value="Unassembled WGS sequence"/>
</dbReference>
<protein>
    <submittedName>
        <fullName evidence="2">Uncharacterized protein</fullName>
    </submittedName>
</protein>
<keyword evidence="3" id="KW-1185">Reference proteome</keyword>
<feature type="region of interest" description="Disordered" evidence="1">
    <location>
        <begin position="481"/>
        <end position="512"/>
    </location>
</feature>
<evidence type="ECO:0000313" key="3">
    <source>
        <dbReference type="Proteomes" id="UP000281406"/>
    </source>
</evidence>
<feature type="compositionally biased region" description="Pro residues" evidence="1">
    <location>
        <begin position="63"/>
        <end position="80"/>
    </location>
</feature>
<feature type="compositionally biased region" description="Pro residues" evidence="1">
    <location>
        <begin position="482"/>
        <end position="493"/>
    </location>
</feature>
<reference evidence="2 3" key="1">
    <citation type="submission" date="2018-10" db="EMBL/GenBank/DDBJ databases">
        <title>Genome assembly for a Yunnan-Guizhou Plateau 3E fish, Anabarilius grahami (Regan), and its evolutionary and genetic applications.</title>
        <authorList>
            <person name="Jiang W."/>
        </authorList>
    </citation>
    <scope>NUCLEOTIDE SEQUENCE [LARGE SCALE GENOMIC DNA]</scope>
    <source>
        <strain evidence="2">AG-KIZ</strain>
        <tissue evidence="2">Muscle</tissue>
    </source>
</reference>
<dbReference type="PANTHER" id="PTHR47331">
    <property type="entry name" value="PHD-TYPE DOMAIN-CONTAINING PROTEIN"/>
    <property type="match status" value="1"/>
</dbReference>
<organism evidence="2 3">
    <name type="scientific">Anabarilius grahami</name>
    <name type="common">Kanglang fish</name>
    <name type="synonym">Barilius grahami</name>
    <dbReference type="NCBI Taxonomy" id="495550"/>
    <lineage>
        <taxon>Eukaryota</taxon>
        <taxon>Metazoa</taxon>
        <taxon>Chordata</taxon>
        <taxon>Craniata</taxon>
        <taxon>Vertebrata</taxon>
        <taxon>Euteleostomi</taxon>
        <taxon>Actinopterygii</taxon>
        <taxon>Neopterygii</taxon>
        <taxon>Teleostei</taxon>
        <taxon>Ostariophysi</taxon>
        <taxon>Cypriniformes</taxon>
        <taxon>Xenocyprididae</taxon>
        <taxon>Xenocypridinae</taxon>
        <taxon>Xenocypridinae incertae sedis</taxon>
        <taxon>Anabarilius</taxon>
    </lineage>
</organism>
<feature type="region of interest" description="Disordered" evidence="1">
    <location>
        <begin position="40"/>
        <end position="115"/>
    </location>
</feature>
<dbReference type="OrthoDB" id="10068969at2759"/>
<feature type="compositionally biased region" description="Pro residues" evidence="1">
    <location>
        <begin position="91"/>
        <end position="108"/>
    </location>
</feature>
<proteinExistence type="predicted"/>